<organism evidence="1 2">
    <name type="scientific">Thalassiosira oceanica</name>
    <name type="common">Marine diatom</name>
    <dbReference type="NCBI Taxonomy" id="159749"/>
    <lineage>
        <taxon>Eukaryota</taxon>
        <taxon>Sar</taxon>
        <taxon>Stramenopiles</taxon>
        <taxon>Ochrophyta</taxon>
        <taxon>Bacillariophyta</taxon>
        <taxon>Coscinodiscophyceae</taxon>
        <taxon>Thalassiosirophycidae</taxon>
        <taxon>Thalassiosirales</taxon>
        <taxon>Thalassiosiraceae</taxon>
        <taxon>Thalassiosira</taxon>
    </lineage>
</organism>
<dbReference type="OrthoDB" id="64419at2759"/>
<sequence>MIQRRVAKKDPDAIDFLGDLYFHERLGLQKDMQKAIDLWTEAAELGSIGALYNIGVAYYHGEGVQENRVKAYEFYTKAAMQGHAVSRYNLGCHEGQKWNYDRAVRHLLISAKIGHKDSVEFIKKAFMGGMATKEQYAEALKGYQGAVEEMKSHDRDEAKRLGYAIRLG</sequence>
<dbReference type="InterPro" id="IPR011990">
    <property type="entry name" value="TPR-like_helical_dom_sf"/>
</dbReference>
<dbReference type="Proteomes" id="UP000266841">
    <property type="component" value="Unassembled WGS sequence"/>
</dbReference>
<accession>K0RKW6</accession>
<proteinExistence type="predicted"/>
<dbReference type="PANTHER" id="PTHR45011">
    <property type="entry name" value="DAP3-BINDING CELL DEATH ENHANCER 1"/>
    <property type="match status" value="1"/>
</dbReference>
<evidence type="ECO:0000313" key="2">
    <source>
        <dbReference type="Proteomes" id="UP000266841"/>
    </source>
</evidence>
<dbReference type="InterPro" id="IPR052748">
    <property type="entry name" value="ISR_Activator"/>
</dbReference>
<gene>
    <name evidence="1" type="ORF">THAOC_27722</name>
</gene>
<dbReference type="eggNOG" id="ENOG502SADV">
    <property type="taxonomic scope" value="Eukaryota"/>
</dbReference>
<dbReference type="OMA" id="NEQECHY"/>
<dbReference type="AlphaFoldDB" id="K0RKW6"/>
<comment type="caution">
    <text evidence="1">The sequence shown here is derived from an EMBL/GenBank/DDBJ whole genome shotgun (WGS) entry which is preliminary data.</text>
</comment>
<name>K0RKW6_THAOC</name>
<evidence type="ECO:0000313" key="1">
    <source>
        <dbReference type="EMBL" id="EJK52939.1"/>
    </source>
</evidence>
<dbReference type="PANTHER" id="PTHR45011:SF1">
    <property type="entry name" value="DAP3-BINDING CELL DEATH ENHANCER 1"/>
    <property type="match status" value="1"/>
</dbReference>
<reference evidence="1 2" key="1">
    <citation type="journal article" date="2012" name="Genome Biol.">
        <title>Genome and low-iron response of an oceanic diatom adapted to chronic iron limitation.</title>
        <authorList>
            <person name="Lommer M."/>
            <person name="Specht M."/>
            <person name="Roy A.S."/>
            <person name="Kraemer L."/>
            <person name="Andreson R."/>
            <person name="Gutowska M.A."/>
            <person name="Wolf J."/>
            <person name="Bergner S.V."/>
            <person name="Schilhabel M.B."/>
            <person name="Klostermeier U.C."/>
            <person name="Beiko R.G."/>
            <person name="Rosenstiel P."/>
            <person name="Hippler M."/>
            <person name="Laroche J."/>
        </authorList>
    </citation>
    <scope>NUCLEOTIDE SEQUENCE [LARGE SCALE GENOMIC DNA]</scope>
    <source>
        <strain evidence="1 2">CCMP1005</strain>
    </source>
</reference>
<keyword evidence="2" id="KW-1185">Reference proteome</keyword>
<dbReference type="Pfam" id="PF08238">
    <property type="entry name" value="Sel1"/>
    <property type="match status" value="3"/>
</dbReference>
<dbReference type="InterPro" id="IPR006597">
    <property type="entry name" value="Sel1-like"/>
</dbReference>
<dbReference type="EMBL" id="AGNL01038901">
    <property type="protein sequence ID" value="EJK52939.1"/>
    <property type="molecule type" value="Genomic_DNA"/>
</dbReference>
<dbReference type="Gene3D" id="1.25.40.10">
    <property type="entry name" value="Tetratricopeptide repeat domain"/>
    <property type="match status" value="1"/>
</dbReference>
<protein>
    <submittedName>
        <fullName evidence="1">Uncharacterized protein</fullName>
    </submittedName>
</protein>
<dbReference type="SMART" id="SM00671">
    <property type="entry name" value="SEL1"/>
    <property type="match status" value="3"/>
</dbReference>
<dbReference type="SUPFAM" id="SSF81901">
    <property type="entry name" value="HCP-like"/>
    <property type="match status" value="1"/>
</dbReference>